<name>A0A1W5DAB4_9LECA</name>
<dbReference type="Proteomes" id="UP000192927">
    <property type="component" value="Unassembled WGS sequence"/>
</dbReference>
<keyword evidence="11 17" id="KW-0539">Nucleus</keyword>
<keyword evidence="22" id="KW-1185">Reference proteome</keyword>
<dbReference type="GO" id="GO:0031533">
    <property type="term" value="C:mRNA capping enzyme complex"/>
    <property type="evidence" value="ECO:0007669"/>
    <property type="project" value="InterPro"/>
</dbReference>
<evidence type="ECO:0000256" key="14">
    <source>
        <dbReference type="ARBA" id="ARBA00044624"/>
    </source>
</evidence>
<comment type="function">
    <text evidence="16 17">Second step of mRNA capping. Transfer of the GMP moiety of GTP to the 5'-end of RNA via an enzyme-GMP covalent reaction intermediate.</text>
</comment>
<protein>
    <recommendedName>
        <fullName evidence="4 17">mRNA-capping enzyme subunit alpha</fullName>
        <ecNumber evidence="3 17">2.7.7.50</ecNumber>
    </recommendedName>
    <alternativeName>
        <fullName evidence="12 17">GTP--RNA guanylyltransferase</fullName>
    </alternativeName>
    <alternativeName>
        <fullName evidence="13 17">mRNA guanylyltransferase</fullName>
    </alternativeName>
</protein>
<proteinExistence type="inferred from homology"/>
<dbReference type="InterPro" id="IPR051029">
    <property type="entry name" value="mRNA_Capping_Enz/RNA_Phosphat"/>
</dbReference>
<dbReference type="InterPro" id="IPR013846">
    <property type="entry name" value="mRNA_cap_enzyme_C"/>
</dbReference>
<evidence type="ECO:0000256" key="8">
    <source>
        <dbReference type="ARBA" id="ARBA00022741"/>
    </source>
</evidence>
<organism evidence="21 22">
    <name type="scientific">Lasallia pustulata</name>
    <dbReference type="NCBI Taxonomy" id="136370"/>
    <lineage>
        <taxon>Eukaryota</taxon>
        <taxon>Fungi</taxon>
        <taxon>Dikarya</taxon>
        <taxon>Ascomycota</taxon>
        <taxon>Pezizomycotina</taxon>
        <taxon>Lecanoromycetes</taxon>
        <taxon>OSLEUM clade</taxon>
        <taxon>Umbilicariomycetidae</taxon>
        <taxon>Umbilicariales</taxon>
        <taxon>Umbilicariaceae</taxon>
        <taxon>Lasallia</taxon>
    </lineage>
</organism>
<dbReference type="InterPro" id="IPR012310">
    <property type="entry name" value="DNA_ligase_ATP-dep_cent"/>
</dbReference>
<dbReference type="CDD" id="cd07895">
    <property type="entry name" value="Adenylation_mRNA_capping"/>
    <property type="match status" value="1"/>
</dbReference>
<keyword evidence="5 17" id="KW-0507">mRNA processing</keyword>
<dbReference type="FunFam" id="3.30.470.30:FF:000011">
    <property type="entry name" value="mRNA-capping enzyme subunit alpha"/>
    <property type="match status" value="1"/>
</dbReference>
<feature type="compositionally biased region" description="Basic and acidic residues" evidence="19">
    <location>
        <begin position="373"/>
        <end position="389"/>
    </location>
</feature>
<evidence type="ECO:0000256" key="13">
    <source>
        <dbReference type="ARBA" id="ARBA00030702"/>
    </source>
</evidence>
<keyword evidence="9 17" id="KW-0506">mRNA capping</keyword>
<dbReference type="GO" id="GO:0006370">
    <property type="term" value="P:7-methylguanosine mRNA capping"/>
    <property type="evidence" value="ECO:0007669"/>
    <property type="project" value="UniProtKB-KW"/>
</dbReference>
<evidence type="ECO:0000256" key="4">
    <source>
        <dbReference type="ARBA" id="ARBA00019171"/>
    </source>
</evidence>
<evidence type="ECO:0000313" key="22">
    <source>
        <dbReference type="Proteomes" id="UP000192927"/>
    </source>
</evidence>
<feature type="domain" description="ATP-dependent DNA ligase family profile" evidence="20">
    <location>
        <begin position="123"/>
        <end position="282"/>
    </location>
</feature>
<evidence type="ECO:0000256" key="7">
    <source>
        <dbReference type="ARBA" id="ARBA00022695"/>
    </source>
</evidence>
<keyword evidence="10 17" id="KW-0342">GTP-binding</keyword>
<dbReference type="InterPro" id="IPR017075">
    <property type="entry name" value="mRNA_cap_enzyme_alpha"/>
</dbReference>
<comment type="subcellular location">
    <subcellularLocation>
        <location evidence="1 17">Nucleus</location>
    </subcellularLocation>
</comment>
<dbReference type="EMBL" id="FWEW01003601">
    <property type="protein sequence ID" value="SLM39930.1"/>
    <property type="molecule type" value="Genomic_DNA"/>
</dbReference>
<dbReference type="GO" id="GO:0005524">
    <property type="term" value="F:ATP binding"/>
    <property type="evidence" value="ECO:0007669"/>
    <property type="project" value="InterPro"/>
</dbReference>
<dbReference type="GO" id="GO:0005525">
    <property type="term" value="F:GTP binding"/>
    <property type="evidence" value="ECO:0007669"/>
    <property type="project" value="UniProtKB-KW"/>
</dbReference>
<dbReference type="GO" id="GO:0006281">
    <property type="term" value="P:DNA repair"/>
    <property type="evidence" value="ECO:0007669"/>
    <property type="project" value="InterPro"/>
</dbReference>
<dbReference type="InterPro" id="IPR012340">
    <property type="entry name" value="NA-bd_OB-fold"/>
</dbReference>
<evidence type="ECO:0000256" key="10">
    <source>
        <dbReference type="ARBA" id="ARBA00023134"/>
    </source>
</evidence>
<dbReference type="Pfam" id="PF03919">
    <property type="entry name" value="mRNA_cap_C"/>
    <property type="match status" value="1"/>
</dbReference>
<dbReference type="Gene3D" id="2.40.50.140">
    <property type="entry name" value="Nucleic acid-binding proteins"/>
    <property type="match status" value="1"/>
</dbReference>
<keyword evidence="6 17" id="KW-0808">Transferase</keyword>
<dbReference type="GO" id="GO:0006310">
    <property type="term" value="P:DNA recombination"/>
    <property type="evidence" value="ECO:0007669"/>
    <property type="project" value="InterPro"/>
</dbReference>
<feature type="active site" description="N6-GMP-lysine intermediate" evidence="18">
    <location>
        <position position="62"/>
    </location>
</feature>
<dbReference type="SUPFAM" id="SSF50249">
    <property type="entry name" value="Nucleic acid-binding proteins"/>
    <property type="match status" value="1"/>
</dbReference>
<evidence type="ECO:0000256" key="17">
    <source>
        <dbReference type="PIRNR" id="PIRNR036959"/>
    </source>
</evidence>
<dbReference type="Pfam" id="PF01331">
    <property type="entry name" value="mRNA_cap_enzyme"/>
    <property type="match status" value="1"/>
</dbReference>
<dbReference type="PANTHER" id="PTHR10367:SF17">
    <property type="entry name" value="MRNA-CAPPING ENZYME"/>
    <property type="match status" value="1"/>
</dbReference>
<evidence type="ECO:0000259" key="20">
    <source>
        <dbReference type="PROSITE" id="PS50160"/>
    </source>
</evidence>
<evidence type="ECO:0000256" key="19">
    <source>
        <dbReference type="SAM" id="MobiDB-lite"/>
    </source>
</evidence>
<evidence type="ECO:0000256" key="18">
    <source>
        <dbReference type="PIRSR" id="PIRSR036959-1"/>
    </source>
</evidence>
<evidence type="ECO:0000256" key="2">
    <source>
        <dbReference type="ARBA" id="ARBA00010237"/>
    </source>
</evidence>
<dbReference type="EC" id="2.7.7.50" evidence="3 17"/>
<dbReference type="PROSITE" id="PS50160">
    <property type="entry name" value="DNA_LIGASE_A3"/>
    <property type="match status" value="1"/>
</dbReference>
<dbReference type="AlphaFoldDB" id="A0A1W5DAB4"/>
<dbReference type="SUPFAM" id="SSF56091">
    <property type="entry name" value="DNA ligase/mRNA capping enzyme, catalytic domain"/>
    <property type="match status" value="1"/>
</dbReference>
<evidence type="ECO:0000256" key="11">
    <source>
        <dbReference type="ARBA" id="ARBA00023242"/>
    </source>
</evidence>
<dbReference type="GO" id="GO:0004484">
    <property type="term" value="F:mRNA guanylyltransferase activity"/>
    <property type="evidence" value="ECO:0007669"/>
    <property type="project" value="UniProtKB-EC"/>
</dbReference>
<evidence type="ECO:0000256" key="5">
    <source>
        <dbReference type="ARBA" id="ARBA00022664"/>
    </source>
</evidence>
<evidence type="ECO:0000256" key="9">
    <source>
        <dbReference type="ARBA" id="ARBA00023042"/>
    </source>
</evidence>
<evidence type="ECO:0000313" key="21">
    <source>
        <dbReference type="EMBL" id="SLM39930.1"/>
    </source>
</evidence>
<accession>A0A1W5DAB4</accession>
<dbReference type="FunFam" id="2.40.50.140:FF:000275">
    <property type="entry name" value="mRNA-capping enzyme subunit alpha"/>
    <property type="match status" value="1"/>
</dbReference>
<evidence type="ECO:0000256" key="16">
    <source>
        <dbReference type="ARBA" id="ARBA00053845"/>
    </source>
</evidence>
<comment type="subunit">
    <text evidence="15">Heterodimer. The mRNA-capping enzyme is composed of two separate chains alpha and beta, respectively a mRNA guanylyltransferase and an mRNA 5'-triphosphate monophosphatase.</text>
</comment>
<reference evidence="22" key="1">
    <citation type="submission" date="2017-03" db="EMBL/GenBank/DDBJ databases">
        <authorList>
            <person name="Sharma R."/>
            <person name="Thines M."/>
        </authorList>
    </citation>
    <scope>NUCLEOTIDE SEQUENCE [LARGE SCALE GENOMIC DNA]</scope>
</reference>
<feature type="region of interest" description="Disordered" evidence="19">
    <location>
        <begin position="373"/>
        <end position="436"/>
    </location>
</feature>
<evidence type="ECO:0000256" key="15">
    <source>
        <dbReference type="ARBA" id="ARBA00047082"/>
    </source>
</evidence>
<keyword evidence="7 17" id="KW-0548">Nucleotidyltransferase</keyword>
<evidence type="ECO:0000256" key="12">
    <source>
        <dbReference type="ARBA" id="ARBA00029909"/>
    </source>
</evidence>
<dbReference type="Gene3D" id="3.30.470.30">
    <property type="entry name" value="DNA ligase/mRNA capping enzyme"/>
    <property type="match status" value="1"/>
</dbReference>
<dbReference type="PANTHER" id="PTHR10367">
    <property type="entry name" value="MRNA-CAPPING ENZYME"/>
    <property type="match status" value="1"/>
</dbReference>
<comment type="similarity">
    <text evidence="2 17">Belongs to the eukaryotic GTase family.</text>
</comment>
<dbReference type="InterPro" id="IPR001339">
    <property type="entry name" value="mRNA_cap_enzyme_adenylation"/>
</dbReference>
<keyword evidence="8 17" id="KW-0547">Nucleotide-binding</keyword>
<evidence type="ECO:0000256" key="3">
    <source>
        <dbReference type="ARBA" id="ARBA00012475"/>
    </source>
</evidence>
<comment type="catalytic activity">
    <reaction evidence="14">
        <text>a 5'-end diphospho-ribonucleoside in mRNA + GTP + H(+) = a 5'-end (5'-triphosphoguanosine)-ribonucleoside in mRNA + diphosphate</text>
        <dbReference type="Rhea" id="RHEA:67012"/>
        <dbReference type="Rhea" id="RHEA-COMP:17165"/>
        <dbReference type="Rhea" id="RHEA-COMP:17166"/>
        <dbReference type="ChEBI" id="CHEBI:15378"/>
        <dbReference type="ChEBI" id="CHEBI:33019"/>
        <dbReference type="ChEBI" id="CHEBI:37565"/>
        <dbReference type="ChEBI" id="CHEBI:167616"/>
        <dbReference type="ChEBI" id="CHEBI:167617"/>
        <dbReference type="EC" id="2.7.7.50"/>
    </reaction>
    <physiologicalReaction direction="left-to-right" evidence="14">
        <dbReference type="Rhea" id="RHEA:67013"/>
    </physiologicalReaction>
</comment>
<feature type="compositionally biased region" description="Basic and acidic residues" evidence="19">
    <location>
        <begin position="426"/>
        <end position="436"/>
    </location>
</feature>
<evidence type="ECO:0000256" key="6">
    <source>
        <dbReference type="ARBA" id="ARBA00022679"/>
    </source>
</evidence>
<sequence>MGGSVPAIPGVKAQGDLLRTLRQEVADLLQRRSTAFPGAQPVSFAAQHILELQKQDYYVCEKSDGIRCLMYLTSDVGPREVTYLIDRKNDYYWVDNLHFPLPDDEKEFHEGTLVDGELVNDVEPNGSIQMRYLVFDCLMLDGNSLTHRTLDKRLAYFKEKVYKPYRALYDKYPEDIQYLTFHVKFKEMEFSYAIEKMFSSILPSLPHGNDGLIFTCRNSPYKFGTDQHILKWKREDENSVDFMLTLAWPKIDPDSEDEAEGITSPYEDYDATPRFDLAAMYGPNDYRPYGTMYLEPHEWETLKSLGEPLDNRIAECYQDRQNRWRFLRFRDDKKEANHISTVNSVMESIQDKVSQSDLIRTARKIRDEWKKRDAANEAKAKQEAEERRRAAAAQAVGEADGQAAASRNGDAGVKRKLEETEQAADGAERAKRQATE</sequence>
<evidence type="ECO:0000256" key="1">
    <source>
        <dbReference type="ARBA" id="ARBA00004123"/>
    </source>
</evidence>
<feature type="compositionally biased region" description="Low complexity" evidence="19">
    <location>
        <begin position="391"/>
        <end position="405"/>
    </location>
</feature>
<dbReference type="GO" id="GO:0003910">
    <property type="term" value="F:DNA ligase (ATP) activity"/>
    <property type="evidence" value="ECO:0007669"/>
    <property type="project" value="InterPro"/>
</dbReference>
<dbReference type="PIRSF" id="PIRSF036959">
    <property type="entry name" value="mRNA_cap_alpha"/>
    <property type="match status" value="1"/>
</dbReference>